<sequence length="62" mass="6407">MTILPTRLSVRSRLLPSIAVDSSSSTAVDPSPSTPLAEPREATLHPSLPVADPAASIPTLFA</sequence>
<dbReference type="Proteomes" id="UP000315385">
    <property type="component" value="Unassembled WGS sequence"/>
</dbReference>
<gene>
    <name evidence="2" type="ORF">EWF95_11345</name>
</gene>
<dbReference type="RefSeq" id="WP_142444186.1">
    <property type="nucleotide sequence ID" value="NZ_SESI01000003.1"/>
</dbReference>
<organism evidence="2 3">
    <name type="scientific">Halonotius roseus</name>
    <dbReference type="NCBI Taxonomy" id="2511997"/>
    <lineage>
        <taxon>Archaea</taxon>
        <taxon>Methanobacteriati</taxon>
        <taxon>Methanobacteriota</taxon>
        <taxon>Stenosarchaea group</taxon>
        <taxon>Halobacteria</taxon>
        <taxon>Halobacteriales</taxon>
        <taxon>Haloferacaceae</taxon>
        <taxon>Halonotius</taxon>
    </lineage>
</organism>
<protein>
    <submittedName>
        <fullName evidence="2">Uncharacterized protein</fullName>
    </submittedName>
</protein>
<keyword evidence="3" id="KW-1185">Reference proteome</keyword>
<proteinExistence type="predicted"/>
<dbReference type="EMBL" id="SESI01000003">
    <property type="protein sequence ID" value="TQQ79598.1"/>
    <property type="molecule type" value="Genomic_DNA"/>
</dbReference>
<dbReference type="AlphaFoldDB" id="A0A544QLX7"/>
<evidence type="ECO:0000313" key="3">
    <source>
        <dbReference type="Proteomes" id="UP000315385"/>
    </source>
</evidence>
<feature type="compositionally biased region" description="Low complexity" evidence="1">
    <location>
        <begin position="21"/>
        <end position="35"/>
    </location>
</feature>
<accession>A0A544QLX7</accession>
<reference evidence="2 3" key="1">
    <citation type="submission" date="2019-02" db="EMBL/GenBank/DDBJ databases">
        <title>Halonotius sp. a new haloqrchaeon isolated from saline water.</title>
        <authorList>
            <person name="Duran-Viseras A."/>
            <person name="Sanchez-Porro C."/>
            <person name="Ventosa A."/>
        </authorList>
    </citation>
    <scope>NUCLEOTIDE SEQUENCE [LARGE SCALE GENOMIC DNA]</scope>
    <source>
        <strain evidence="2 3">F9-27</strain>
    </source>
</reference>
<evidence type="ECO:0000313" key="2">
    <source>
        <dbReference type="EMBL" id="TQQ79598.1"/>
    </source>
</evidence>
<feature type="region of interest" description="Disordered" evidence="1">
    <location>
        <begin position="21"/>
        <end position="62"/>
    </location>
</feature>
<evidence type="ECO:0000256" key="1">
    <source>
        <dbReference type="SAM" id="MobiDB-lite"/>
    </source>
</evidence>
<name>A0A544QLX7_9EURY</name>
<comment type="caution">
    <text evidence="2">The sequence shown here is derived from an EMBL/GenBank/DDBJ whole genome shotgun (WGS) entry which is preliminary data.</text>
</comment>